<sequence length="207" mass="21092">MTYLRDPAAIYAESFATIRAEARLDHLPEALHKAAIRMIHACGMVDLAADITGDERIAEAVPMALAAGAPVFCDCEMVRAGLIPRYLPKGVETLVTLSDPRVPALAQSLKTTRSAAAVSLWAERLGGSIVVIGNAPTALFALLEGLAAGWPRPAAIIAAPVGFVGAAESKAALVGSPFGIPFLTVAGRRGGSAITAAGVNALAGAPS</sequence>
<dbReference type="PANTHER" id="PTHR43588:SF1">
    <property type="entry name" value="COBALT-PRECORRIN-8 METHYLMUTASE"/>
    <property type="match status" value="1"/>
</dbReference>
<dbReference type="SUPFAM" id="SSF63965">
    <property type="entry name" value="Precorrin-8X methylmutase CbiC/CobH"/>
    <property type="match status" value="1"/>
</dbReference>
<dbReference type="STRING" id="665118.SAMN02983003_1925"/>
<reference evidence="6 7" key="1">
    <citation type="submission" date="2016-11" db="EMBL/GenBank/DDBJ databases">
        <authorList>
            <person name="Jaros S."/>
            <person name="Januszkiewicz K."/>
            <person name="Wedrychowicz H."/>
        </authorList>
    </citation>
    <scope>NUCLEOTIDE SEQUENCE [LARGE SCALE GENOMIC DNA]</scope>
    <source>
        <strain evidence="6 7">ATCC 23634</strain>
    </source>
</reference>
<protein>
    <submittedName>
        <fullName evidence="6">Precorrin-8X methylmutase</fullName>
    </submittedName>
</protein>
<dbReference type="Gene3D" id="3.40.50.10230">
    <property type="entry name" value="Cobalamin biosynthesis CobH/CbiC, precorrin-8X methylmutase"/>
    <property type="match status" value="1"/>
</dbReference>
<keyword evidence="7" id="KW-1185">Reference proteome</keyword>
<dbReference type="PANTHER" id="PTHR43588">
    <property type="entry name" value="COBALT-PRECORRIN-8 METHYLMUTASE"/>
    <property type="match status" value="1"/>
</dbReference>
<evidence type="ECO:0000313" key="7">
    <source>
        <dbReference type="Proteomes" id="UP000183447"/>
    </source>
</evidence>
<dbReference type="RefSeq" id="WP_072342020.1">
    <property type="nucleotide sequence ID" value="NZ_FPKU01000002.1"/>
</dbReference>
<accession>A0A1K2HXB3</accession>
<evidence type="ECO:0000256" key="3">
    <source>
        <dbReference type="ARBA" id="ARBA00022573"/>
    </source>
</evidence>
<evidence type="ECO:0000313" key="6">
    <source>
        <dbReference type="EMBL" id="SFZ84286.1"/>
    </source>
</evidence>
<comment type="pathway">
    <text evidence="1">Cofactor biosynthesis; adenosylcobalamin biosynthesis.</text>
</comment>
<evidence type="ECO:0000256" key="2">
    <source>
        <dbReference type="ARBA" id="ARBA00009774"/>
    </source>
</evidence>
<evidence type="ECO:0000256" key="4">
    <source>
        <dbReference type="ARBA" id="ARBA00023235"/>
    </source>
</evidence>
<dbReference type="Proteomes" id="UP000183447">
    <property type="component" value="Unassembled WGS sequence"/>
</dbReference>
<dbReference type="UniPathway" id="UPA00148"/>
<feature type="domain" description="Cobalamin biosynthesis precorrin-8X methylmutase CobH/CbiC" evidence="5">
    <location>
        <begin position="10"/>
        <end position="203"/>
    </location>
</feature>
<dbReference type="InterPro" id="IPR003722">
    <property type="entry name" value="Cbl_synth_CobH/CbiC"/>
</dbReference>
<evidence type="ECO:0000256" key="1">
    <source>
        <dbReference type="ARBA" id="ARBA00004953"/>
    </source>
</evidence>
<keyword evidence="4" id="KW-0413">Isomerase</keyword>
<dbReference type="EMBL" id="FPKU01000002">
    <property type="protein sequence ID" value="SFZ84286.1"/>
    <property type="molecule type" value="Genomic_DNA"/>
</dbReference>
<keyword evidence="3" id="KW-0169">Cobalamin biosynthesis</keyword>
<gene>
    <name evidence="6" type="ORF">SAMN02983003_1925</name>
</gene>
<proteinExistence type="inferred from homology"/>
<organism evidence="6 7">
    <name type="scientific">Devosia enhydra</name>
    <dbReference type="NCBI Taxonomy" id="665118"/>
    <lineage>
        <taxon>Bacteria</taxon>
        <taxon>Pseudomonadati</taxon>
        <taxon>Pseudomonadota</taxon>
        <taxon>Alphaproteobacteria</taxon>
        <taxon>Hyphomicrobiales</taxon>
        <taxon>Devosiaceae</taxon>
        <taxon>Devosia</taxon>
    </lineage>
</organism>
<dbReference type="GO" id="GO:0009236">
    <property type="term" value="P:cobalamin biosynthetic process"/>
    <property type="evidence" value="ECO:0007669"/>
    <property type="project" value="UniProtKB-UniPathway"/>
</dbReference>
<dbReference type="AlphaFoldDB" id="A0A1K2HXB3"/>
<evidence type="ECO:0000259" key="5">
    <source>
        <dbReference type="Pfam" id="PF02570"/>
    </source>
</evidence>
<dbReference type="GO" id="GO:0016993">
    <property type="term" value="F:precorrin-8X methylmutase activity"/>
    <property type="evidence" value="ECO:0007669"/>
    <property type="project" value="InterPro"/>
</dbReference>
<dbReference type="InterPro" id="IPR036588">
    <property type="entry name" value="CobH/CbiC_sf"/>
</dbReference>
<dbReference type="Pfam" id="PF02570">
    <property type="entry name" value="CbiC"/>
    <property type="match status" value="1"/>
</dbReference>
<name>A0A1K2HXB3_9HYPH</name>
<dbReference type="NCBIfam" id="NF006136">
    <property type="entry name" value="PRK08285.1"/>
    <property type="match status" value="1"/>
</dbReference>
<dbReference type="OrthoDB" id="9780708at2"/>
<comment type="similarity">
    <text evidence="2">Belongs to the CobH/CbiC family.</text>
</comment>